<reference evidence="11" key="1">
    <citation type="submission" date="2015-08" db="EMBL/GenBank/DDBJ databases">
        <authorList>
            <person name="Varghese N."/>
        </authorList>
    </citation>
    <scope>NUCLEOTIDE SEQUENCE [LARGE SCALE GENOMIC DNA]</scope>
    <source>
        <strain evidence="11">JCM 18476</strain>
    </source>
</reference>
<keyword evidence="4" id="KW-0067">ATP-binding</keyword>
<evidence type="ECO:0000259" key="8">
    <source>
        <dbReference type="PROSITE" id="PS50893"/>
    </source>
</evidence>
<evidence type="ECO:0000313" key="11">
    <source>
        <dbReference type="Proteomes" id="UP000182769"/>
    </source>
</evidence>
<dbReference type="InterPro" id="IPR014216">
    <property type="entry name" value="ABC_transptr_CydD"/>
</dbReference>
<dbReference type="RefSeq" id="WP_055463283.1">
    <property type="nucleotide sequence ID" value="NZ_CYHG01000006.1"/>
</dbReference>
<dbReference type="InterPro" id="IPR039421">
    <property type="entry name" value="Type_1_exporter"/>
</dbReference>
<keyword evidence="11" id="KW-1185">Reference proteome</keyword>
<dbReference type="OrthoDB" id="9806127at2"/>
<dbReference type="Gene3D" id="1.20.1560.10">
    <property type="entry name" value="ABC transporter type 1, transmembrane domain"/>
    <property type="match status" value="1"/>
</dbReference>
<dbReference type="GO" id="GO:0016887">
    <property type="term" value="F:ATP hydrolysis activity"/>
    <property type="evidence" value="ECO:0007669"/>
    <property type="project" value="InterPro"/>
</dbReference>
<name>A0A0K6ILY9_9GAMM</name>
<sequence length="574" mass="63734">MRKRVKTPEHQFLFDLQQAEKRRFLAVKWLGVLIALAIVAQALGLASVFANLVLEGDLPLKSAALAGGAFLFKAVLQFVREQLSATASRNIRFSLRKRLIRHLAHLGPKRLELDEDAGLSTRVYEQVDALDDYYSRYVGQVFLVTFVPLTILVSVLPVSWVAFFIFALTAPLVIFFMILVGHKAANANRKQFKVLSLLSNQFMDLNQGMAELKRLEQVDIARERLALTASEYQKNTMGVLRLAFLSTATLELFSSVAIAMVALYLGLGLLEQLPWQAGVAPVSLFAAFYLLLLAPEFYLPLRQLGNDYHAKQKAEAAATQIAEILLLTESDQEDSAAVLNPHSLGKQSACLIEFQNVHWADAGRIRLANLSAQIKAKDRVWLRGRSGVGKSSLMAILLGFEQHYEGGLLIEGEPLKASNLSAWRRRLAWLPQTPEWVQGTIRQNLELGLGHCTDDALRNALMKAQCWDFVGSLRFGWDTAISEAGTGLSGGQMQRLSIARALLSQADIWLLDEPCSSLDSETAELVLNTLDEASYGKTVLIISHDTHPVIWANQQWLMTEEGVHVEAQTPISYV</sequence>
<evidence type="ECO:0000259" key="9">
    <source>
        <dbReference type="PROSITE" id="PS50929"/>
    </source>
</evidence>
<dbReference type="InterPro" id="IPR027417">
    <property type="entry name" value="P-loop_NTPase"/>
</dbReference>
<feature type="domain" description="ABC transmembrane type-1" evidence="9">
    <location>
        <begin position="30"/>
        <end position="313"/>
    </location>
</feature>
<dbReference type="SUPFAM" id="SSF90123">
    <property type="entry name" value="ABC transporter transmembrane region"/>
    <property type="match status" value="1"/>
</dbReference>
<dbReference type="InterPro" id="IPR003439">
    <property type="entry name" value="ABC_transporter-like_ATP-bd"/>
</dbReference>
<feature type="transmembrane region" description="Helical" evidence="7">
    <location>
        <begin position="137"/>
        <end position="156"/>
    </location>
</feature>
<dbReference type="GO" id="GO:0140359">
    <property type="term" value="F:ABC-type transporter activity"/>
    <property type="evidence" value="ECO:0007669"/>
    <property type="project" value="InterPro"/>
</dbReference>
<feature type="domain" description="ABC transporter" evidence="8">
    <location>
        <begin position="352"/>
        <end position="574"/>
    </location>
</feature>
<evidence type="ECO:0000256" key="5">
    <source>
        <dbReference type="ARBA" id="ARBA00022989"/>
    </source>
</evidence>
<dbReference type="InterPro" id="IPR017871">
    <property type="entry name" value="ABC_transporter-like_CS"/>
</dbReference>
<dbReference type="AlphaFoldDB" id="A0A0K6ILY9"/>
<organism evidence="10 11">
    <name type="scientific">Marinomonas fungiae</name>
    <dbReference type="NCBI Taxonomy" id="1137284"/>
    <lineage>
        <taxon>Bacteria</taxon>
        <taxon>Pseudomonadati</taxon>
        <taxon>Pseudomonadota</taxon>
        <taxon>Gammaproteobacteria</taxon>
        <taxon>Oceanospirillales</taxon>
        <taxon>Oceanospirillaceae</taxon>
        <taxon>Marinomonas</taxon>
    </lineage>
</organism>
<dbReference type="PROSITE" id="PS50929">
    <property type="entry name" value="ABC_TM1F"/>
    <property type="match status" value="1"/>
</dbReference>
<dbReference type="Pfam" id="PF00005">
    <property type="entry name" value="ABC_tran"/>
    <property type="match status" value="1"/>
</dbReference>
<keyword evidence="6 7" id="KW-0472">Membrane</keyword>
<dbReference type="PROSITE" id="PS00211">
    <property type="entry name" value="ABC_TRANSPORTER_1"/>
    <property type="match status" value="1"/>
</dbReference>
<evidence type="ECO:0000256" key="3">
    <source>
        <dbReference type="ARBA" id="ARBA00022741"/>
    </source>
</evidence>
<dbReference type="CDD" id="cd03228">
    <property type="entry name" value="ABCC_MRP_Like"/>
    <property type="match status" value="1"/>
</dbReference>
<dbReference type="PANTHER" id="PTHR24221">
    <property type="entry name" value="ATP-BINDING CASSETTE SUB-FAMILY B"/>
    <property type="match status" value="1"/>
</dbReference>
<dbReference type="EMBL" id="CYHG01000006">
    <property type="protein sequence ID" value="CUB04347.1"/>
    <property type="molecule type" value="Genomic_DNA"/>
</dbReference>
<dbReference type="CDD" id="cd18584">
    <property type="entry name" value="ABC_6TM_AarD_CydD"/>
    <property type="match status" value="1"/>
</dbReference>
<proteinExistence type="predicted"/>
<feature type="transmembrane region" description="Helical" evidence="7">
    <location>
        <begin position="273"/>
        <end position="294"/>
    </location>
</feature>
<evidence type="ECO:0000256" key="7">
    <source>
        <dbReference type="SAM" id="Phobius"/>
    </source>
</evidence>
<feature type="transmembrane region" description="Helical" evidence="7">
    <location>
        <begin position="162"/>
        <end position="181"/>
    </location>
</feature>
<dbReference type="SMART" id="SM00382">
    <property type="entry name" value="AAA"/>
    <property type="match status" value="1"/>
</dbReference>
<evidence type="ECO:0000313" key="10">
    <source>
        <dbReference type="EMBL" id="CUB04347.1"/>
    </source>
</evidence>
<dbReference type="InterPro" id="IPR011527">
    <property type="entry name" value="ABC1_TM_dom"/>
</dbReference>
<protein>
    <submittedName>
        <fullName evidence="10">Thiol reductant ABC exporter, CydD subunit</fullName>
    </submittedName>
</protein>
<dbReference type="Proteomes" id="UP000182769">
    <property type="component" value="Unassembled WGS sequence"/>
</dbReference>
<dbReference type="GO" id="GO:0005524">
    <property type="term" value="F:ATP binding"/>
    <property type="evidence" value="ECO:0007669"/>
    <property type="project" value="UniProtKB-KW"/>
</dbReference>
<keyword evidence="3" id="KW-0547">Nucleotide-binding</keyword>
<dbReference type="GO" id="GO:0005886">
    <property type="term" value="C:plasma membrane"/>
    <property type="evidence" value="ECO:0007669"/>
    <property type="project" value="UniProtKB-SubCell"/>
</dbReference>
<keyword evidence="2 7" id="KW-0812">Transmembrane</keyword>
<dbReference type="SUPFAM" id="SSF52540">
    <property type="entry name" value="P-loop containing nucleoside triphosphate hydrolases"/>
    <property type="match status" value="1"/>
</dbReference>
<dbReference type="InterPro" id="IPR003593">
    <property type="entry name" value="AAA+_ATPase"/>
</dbReference>
<dbReference type="NCBIfam" id="TIGR02857">
    <property type="entry name" value="CydD"/>
    <property type="match status" value="1"/>
</dbReference>
<evidence type="ECO:0000256" key="1">
    <source>
        <dbReference type="ARBA" id="ARBA00004651"/>
    </source>
</evidence>
<accession>A0A0K6ILY9</accession>
<dbReference type="STRING" id="1137284.GCA_001418205_02211"/>
<dbReference type="GO" id="GO:0034040">
    <property type="term" value="F:ATPase-coupled lipid transmembrane transporter activity"/>
    <property type="evidence" value="ECO:0007669"/>
    <property type="project" value="TreeGrafter"/>
</dbReference>
<keyword evidence="5 7" id="KW-1133">Transmembrane helix</keyword>
<feature type="transmembrane region" description="Helical" evidence="7">
    <location>
        <begin position="29"/>
        <end position="54"/>
    </location>
</feature>
<feature type="transmembrane region" description="Helical" evidence="7">
    <location>
        <begin position="242"/>
        <end position="267"/>
    </location>
</feature>
<dbReference type="Gene3D" id="3.40.50.300">
    <property type="entry name" value="P-loop containing nucleotide triphosphate hydrolases"/>
    <property type="match status" value="1"/>
</dbReference>
<evidence type="ECO:0000256" key="2">
    <source>
        <dbReference type="ARBA" id="ARBA00022692"/>
    </source>
</evidence>
<evidence type="ECO:0000256" key="4">
    <source>
        <dbReference type="ARBA" id="ARBA00022840"/>
    </source>
</evidence>
<dbReference type="PANTHER" id="PTHR24221:SF261">
    <property type="entry name" value="GLUTATHIONE_L-CYSTEINE TRANSPORT SYSTEM ATP-BINDING_PERMEASE PROTEIN CYDD"/>
    <property type="match status" value="1"/>
</dbReference>
<comment type="subcellular location">
    <subcellularLocation>
        <location evidence="1">Cell membrane</location>
        <topology evidence="1">Multi-pass membrane protein</topology>
    </subcellularLocation>
</comment>
<evidence type="ECO:0000256" key="6">
    <source>
        <dbReference type="ARBA" id="ARBA00023136"/>
    </source>
</evidence>
<dbReference type="GO" id="GO:0042883">
    <property type="term" value="P:cysteine transport"/>
    <property type="evidence" value="ECO:0007669"/>
    <property type="project" value="InterPro"/>
</dbReference>
<dbReference type="PROSITE" id="PS50893">
    <property type="entry name" value="ABC_TRANSPORTER_2"/>
    <property type="match status" value="1"/>
</dbReference>
<dbReference type="InterPro" id="IPR036640">
    <property type="entry name" value="ABC1_TM_sf"/>
</dbReference>
<dbReference type="Pfam" id="PF00664">
    <property type="entry name" value="ABC_membrane"/>
    <property type="match status" value="1"/>
</dbReference>
<gene>
    <name evidence="10" type="ORF">Ga0061065_106166</name>
</gene>
<feature type="transmembrane region" description="Helical" evidence="7">
    <location>
        <begin position="60"/>
        <end position="79"/>
    </location>
</feature>